<dbReference type="Proteomes" id="UP001429745">
    <property type="component" value="Unassembled WGS sequence"/>
</dbReference>
<keyword evidence="3" id="KW-1185">Reference proteome</keyword>
<reference evidence="2 3" key="1">
    <citation type="submission" date="2020-04" db="EMBL/GenBank/DDBJ databases">
        <title>CFH 90308 Microbacterium sp.</title>
        <authorList>
            <person name="Nie G."/>
            <person name="Ming H."/>
            <person name="Xia T."/>
        </authorList>
    </citation>
    <scope>NUCLEOTIDE SEQUENCE [LARGE SCALE GENOMIC DNA]</scope>
    <source>
        <strain evidence="2 3">CFH 90308</strain>
    </source>
</reference>
<feature type="domain" description="4Fe-4S Wbl-type" evidence="1">
    <location>
        <begin position="24"/>
        <end position="81"/>
    </location>
</feature>
<evidence type="ECO:0000313" key="3">
    <source>
        <dbReference type="Proteomes" id="UP001429745"/>
    </source>
</evidence>
<sequence length="85" mass="9381">MARSDPGEAEYAALVEAMETDRPACRDYEFFTADHTGAAQKALASRLCAACPLRDLCRDYAEASKPTAGIWCGIPYPRRNRKLTP</sequence>
<dbReference type="Pfam" id="PF02467">
    <property type="entry name" value="Whib"/>
    <property type="match status" value="1"/>
</dbReference>
<protein>
    <recommendedName>
        <fullName evidence="1">4Fe-4S Wbl-type domain-containing protein</fullName>
    </recommendedName>
</protein>
<comment type="caution">
    <text evidence="2">The sequence shown here is derived from an EMBL/GenBank/DDBJ whole genome shotgun (WGS) entry which is preliminary data.</text>
</comment>
<evidence type="ECO:0000259" key="1">
    <source>
        <dbReference type="PROSITE" id="PS51674"/>
    </source>
</evidence>
<organism evidence="2 3">
    <name type="scientific">Microbacterium salsuginis</name>
    <dbReference type="NCBI Taxonomy" id="2722803"/>
    <lineage>
        <taxon>Bacteria</taxon>
        <taxon>Bacillati</taxon>
        <taxon>Actinomycetota</taxon>
        <taxon>Actinomycetes</taxon>
        <taxon>Micrococcales</taxon>
        <taxon>Microbacteriaceae</taxon>
        <taxon>Microbacterium</taxon>
    </lineage>
</organism>
<dbReference type="PROSITE" id="PS51674">
    <property type="entry name" value="4FE4S_WBL"/>
    <property type="match status" value="1"/>
</dbReference>
<name>A0ABX1KGD7_9MICO</name>
<proteinExistence type="predicted"/>
<gene>
    <name evidence="2" type="ORF">HF576_16430</name>
</gene>
<dbReference type="EMBL" id="JABACI010000005">
    <property type="protein sequence ID" value="NLP85435.1"/>
    <property type="molecule type" value="Genomic_DNA"/>
</dbReference>
<evidence type="ECO:0000313" key="2">
    <source>
        <dbReference type="EMBL" id="NLP85435.1"/>
    </source>
</evidence>
<accession>A0ABX1KGD7</accession>
<dbReference type="InterPro" id="IPR034768">
    <property type="entry name" value="4FE4S_WBL"/>
</dbReference>